<dbReference type="GO" id="GO:0016787">
    <property type="term" value="F:hydrolase activity"/>
    <property type="evidence" value="ECO:0007669"/>
    <property type="project" value="UniProtKB-KW"/>
</dbReference>
<sequence length="333" mass="37209">MKVVIKSDCEYEQRLSALQATETDKGRMIGFAAPTSVFDEWHAEIKQRQQASPRVEAKLQQLWGAQDYRGLASLLQFTPAKYSVVRHPVTVEQRKQQLNDLVQVTTYTLTAPSITHVLVYIHGGGLVNGTAERNADWLQALLGQLGSNWAIVNIDYPLITQTDLPTLLAAVVPIASQVAQWYPTARLYLAGDSSGATLAMYTRDQNPALINGQILIYPQWQFGGTIKSNQSNSLPYLADFNRMLNVQTALINQQIAKPIKMKLNNDLPTLIIKAEYDAFNDDLRAQIASVKLPNEKVAITTFKGMFHGFIDYFGHLPQAESALNEIKAWLTQY</sequence>
<evidence type="ECO:0000313" key="4">
    <source>
        <dbReference type="Proteomes" id="UP000789719"/>
    </source>
</evidence>
<reference evidence="3 4" key="1">
    <citation type="submission" date="2021-11" db="EMBL/GenBank/DDBJ databases">
        <authorList>
            <person name="Depoorter E."/>
        </authorList>
    </citation>
    <scope>NUCLEOTIDE SEQUENCE [LARGE SCALE GENOMIC DNA]</scope>
    <source>
        <strain evidence="3 4">LMG 24286</strain>
    </source>
</reference>
<accession>A0ABM8ZD43</accession>
<dbReference type="PANTHER" id="PTHR23024">
    <property type="entry name" value="ARYLACETAMIDE DEACETYLASE"/>
    <property type="match status" value="1"/>
</dbReference>
<dbReference type="RefSeq" id="WP_230099268.1">
    <property type="nucleotide sequence ID" value="NZ_CAKKNT010000029.1"/>
</dbReference>
<name>A0ABM8ZD43_9LACO</name>
<dbReference type="Pfam" id="PF07859">
    <property type="entry name" value="Abhydrolase_3"/>
    <property type="match status" value="1"/>
</dbReference>
<dbReference type="EMBL" id="CAKKNT010000029">
    <property type="protein sequence ID" value="CAH0419225.1"/>
    <property type="molecule type" value="Genomic_DNA"/>
</dbReference>
<dbReference type="Proteomes" id="UP000789719">
    <property type="component" value="Unassembled WGS sequence"/>
</dbReference>
<feature type="domain" description="Alpha/beta hydrolase fold-3" evidence="2">
    <location>
        <begin position="118"/>
        <end position="310"/>
    </location>
</feature>
<dbReference type="InterPro" id="IPR033140">
    <property type="entry name" value="Lipase_GDXG_put_SER_AS"/>
</dbReference>
<dbReference type="InterPro" id="IPR050466">
    <property type="entry name" value="Carboxylest/Gibb_receptor"/>
</dbReference>
<keyword evidence="4" id="KW-1185">Reference proteome</keyword>
<proteinExistence type="predicted"/>
<evidence type="ECO:0000256" key="1">
    <source>
        <dbReference type="PROSITE-ProRule" id="PRU10038"/>
    </source>
</evidence>
<dbReference type="PROSITE" id="PS01174">
    <property type="entry name" value="LIPASE_GDXG_SER"/>
    <property type="match status" value="1"/>
</dbReference>
<evidence type="ECO:0000313" key="3">
    <source>
        <dbReference type="EMBL" id="CAH0419225.1"/>
    </source>
</evidence>
<feature type="active site" evidence="1">
    <location>
        <position position="193"/>
    </location>
</feature>
<dbReference type="SUPFAM" id="SSF53474">
    <property type="entry name" value="alpha/beta-Hydrolases"/>
    <property type="match status" value="1"/>
</dbReference>
<dbReference type="EC" id="3.1.1.-" evidence="3"/>
<dbReference type="Gene3D" id="3.40.50.1820">
    <property type="entry name" value="alpha/beta hydrolase"/>
    <property type="match status" value="1"/>
</dbReference>
<evidence type="ECO:0000259" key="2">
    <source>
        <dbReference type="Pfam" id="PF07859"/>
    </source>
</evidence>
<dbReference type="PANTHER" id="PTHR23024:SF24">
    <property type="entry name" value="ALPHA_BETA HYDROLASE FOLD-3 DOMAIN-CONTAINING PROTEIN"/>
    <property type="match status" value="1"/>
</dbReference>
<organism evidence="3 4">
    <name type="scientific">Periweissella ghanensis</name>
    <dbReference type="NCBI Taxonomy" id="467997"/>
    <lineage>
        <taxon>Bacteria</taxon>
        <taxon>Bacillati</taxon>
        <taxon>Bacillota</taxon>
        <taxon>Bacilli</taxon>
        <taxon>Lactobacillales</taxon>
        <taxon>Lactobacillaceae</taxon>
        <taxon>Periweissella</taxon>
    </lineage>
</organism>
<keyword evidence="3" id="KW-0378">Hydrolase</keyword>
<gene>
    <name evidence="3" type="primary">aes_4</name>
    <name evidence="3" type="ORF">WGH24286_01672</name>
</gene>
<dbReference type="InterPro" id="IPR029058">
    <property type="entry name" value="AB_hydrolase_fold"/>
</dbReference>
<comment type="caution">
    <text evidence="3">The sequence shown here is derived from an EMBL/GenBank/DDBJ whole genome shotgun (WGS) entry which is preliminary data.</text>
</comment>
<dbReference type="InterPro" id="IPR013094">
    <property type="entry name" value="AB_hydrolase_3"/>
</dbReference>
<protein>
    <submittedName>
        <fullName evidence="3">Acetyl esterase</fullName>
        <ecNumber evidence="3">3.1.1.-</ecNumber>
    </submittedName>
</protein>